<dbReference type="AlphaFoldDB" id="A0AAD4XMP0"/>
<reference evidence="1" key="1">
    <citation type="submission" date="2022-04" db="EMBL/GenBank/DDBJ databases">
        <title>A functionally conserved STORR gene fusion in Papaver species that diverged 16.8 million years ago.</title>
        <authorList>
            <person name="Catania T."/>
        </authorList>
    </citation>
    <scope>NUCLEOTIDE SEQUENCE</scope>
    <source>
        <strain evidence="1">S-188037</strain>
    </source>
</reference>
<proteinExistence type="predicted"/>
<evidence type="ECO:0000313" key="1">
    <source>
        <dbReference type="EMBL" id="KAI3926155.1"/>
    </source>
</evidence>
<dbReference type="Proteomes" id="UP001202328">
    <property type="component" value="Unassembled WGS sequence"/>
</dbReference>
<protein>
    <submittedName>
        <fullName evidence="1">Uncharacterized protein</fullName>
    </submittedName>
</protein>
<evidence type="ECO:0000313" key="2">
    <source>
        <dbReference type="Proteomes" id="UP001202328"/>
    </source>
</evidence>
<keyword evidence="2" id="KW-1185">Reference proteome</keyword>
<sequence length="76" mass="8881">MEEASRVEAGCFFIDQNKHVTLQQLVNLVISSEIWQSFQRVAEACNKQIKKEDCSRSATQELLSFWKMFPKRLSRS</sequence>
<name>A0AAD4XMP0_9MAGN</name>
<organism evidence="1 2">
    <name type="scientific">Papaver atlanticum</name>
    <dbReference type="NCBI Taxonomy" id="357466"/>
    <lineage>
        <taxon>Eukaryota</taxon>
        <taxon>Viridiplantae</taxon>
        <taxon>Streptophyta</taxon>
        <taxon>Embryophyta</taxon>
        <taxon>Tracheophyta</taxon>
        <taxon>Spermatophyta</taxon>
        <taxon>Magnoliopsida</taxon>
        <taxon>Ranunculales</taxon>
        <taxon>Papaveraceae</taxon>
        <taxon>Papaveroideae</taxon>
        <taxon>Papaver</taxon>
    </lineage>
</organism>
<accession>A0AAD4XMP0</accession>
<gene>
    <name evidence="1" type="ORF">MKW98_028291</name>
</gene>
<comment type="caution">
    <text evidence="1">The sequence shown here is derived from an EMBL/GenBank/DDBJ whole genome shotgun (WGS) entry which is preliminary data.</text>
</comment>
<dbReference type="EMBL" id="JAJJMB010008071">
    <property type="protein sequence ID" value="KAI3926155.1"/>
    <property type="molecule type" value="Genomic_DNA"/>
</dbReference>